<evidence type="ECO:0000313" key="5">
    <source>
        <dbReference type="EMBL" id="KAL3506426.1"/>
    </source>
</evidence>
<keyword evidence="6" id="KW-1185">Reference proteome</keyword>
<dbReference type="PROSITE" id="PS51471">
    <property type="entry name" value="FE2OG_OXY"/>
    <property type="match status" value="1"/>
</dbReference>
<dbReference type="GO" id="GO:0009805">
    <property type="term" value="P:coumarin biosynthetic process"/>
    <property type="evidence" value="ECO:0007669"/>
    <property type="project" value="UniProtKB-ARBA"/>
</dbReference>
<dbReference type="EMBL" id="JBJUIK010000013">
    <property type="protein sequence ID" value="KAL3506426.1"/>
    <property type="molecule type" value="Genomic_DNA"/>
</dbReference>
<dbReference type="Pfam" id="PF03171">
    <property type="entry name" value="2OG-FeII_Oxy"/>
    <property type="match status" value="1"/>
</dbReference>
<keyword evidence="3" id="KW-0560">Oxidoreductase</keyword>
<dbReference type="PANTHER" id="PTHR47990">
    <property type="entry name" value="2-OXOGLUTARATE (2OG) AND FE(II)-DEPENDENT OXYGENASE SUPERFAMILY PROTEIN-RELATED"/>
    <property type="match status" value="1"/>
</dbReference>
<dbReference type="InterPro" id="IPR005123">
    <property type="entry name" value="Oxoglu/Fe-dep_dioxygenase_dom"/>
</dbReference>
<proteinExistence type="inferred from homology"/>
<dbReference type="InterPro" id="IPR027443">
    <property type="entry name" value="IPNS-like_sf"/>
</dbReference>
<name>A0ABD2YI86_9GENT</name>
<dbReference type="InterPro" id="IPR050231">
    <property type="entry name" value="Iron_ascorbate_oxido_reductase"/>
</dbReference>
<dbReference type="GO" id="GO:0002238">
    <property type="term" value="P:response to molecule of fungal origin"/>
    <property type="evidence" value="ECO:0007669"/>
    <property type="project" value="UniProtKB-ARBA"/>
</dbReference>
<protein>
    <recommendedName>
        <fullName evidence="4">Fe2OG dioxygenase domain-containing protein</fullName>
    </recommendedName>
</protein>
<evidence type="ECO:0000256" key="1">
    <source>
        <dbReference type="ARBA" id="ARBA00022723"/>
    </source>
</evidence>
<dbReference type="Proteomes" id="UP001630127">
    <property type="component" value="Unassembled WGS sequence"/>
</dbReference>
<evidence type="ECO:0000313" key="6">
    <source>
        <dbReference type="Proteomes" id="UP001630127"/>
    </source>
</evidence>
<dbReference type="InterPro" id="IPR044861">
    <property type="entry name" value="IPNS-like_FE2OG_OXY"/>
</dbReference>
<dbReference type="AlphaFoldDB" id="A0ABD2YI86"/>
<dbReference type="Pfam" id="PF14226">
    <property type="entry name" value="DIOX_N"/>
    <property type="match status" value="1"/>
</dbReference>
<keyword evidence="2 3" id="KW-0408">Iron</keyword>
<dbReference type="GO" id="GO:0016706">
    <property type="term" value="F:2-oxoglutarate-dependent dioxygenase activity"/>
    <property type="evidence" value="ECO:0007669"/>
    <property type="project" value="UniProtKB-ARBA"/>
</dbReference>
<sequence length="310" mass="35406">MDFQTPSSAPIIDFTNENLISGTSIWLSTSNEVKNALENHGYFLVNYDKISSEVISAIYLAFQEFYDLPAEIKSQFTSDKPALGYFDRGPQLEVTAIGDATSKEIVEGFTNLMWSSEKKYYVCEAIHSYSKQVAELQQMILRMVFESYGLEKYYESHKESTVYIYRVNKYKAVPVNESNLGIVPHTDLTFITIIHQNQINGLEIKSKDGIWIPVDIPPNSFVVIAGDALMAWSNGRIQSRTHRVIISAEVPRYSIGMFAYKNGIVQAPNELVDEKHVLLYKPFDNFDLFSLAYKQRLLWVEDKLKFLCGI</sequence>
<dbReference type="Gene3D" id="2.60.120.330">
    <property type="entry name" value="B-lactam Antibiotic, Isopenicillin N Synthase, Chain"/>
    <property type="match status" value="1"/>
</dbReference>
<keyword evidence="1 3" id="KW-0479">Metal-binding</keyword>
<dbReference type="GO" id="GO:0046872">
    <property type="term" value="F:metal ion binding"/>
    <property type="evidence" value="ECO:0007669"/>
    <property type="project" value="UniProtKB-KW"/>
</dbReference>
<dbReference type="InterPro" id="IPR026992">
    <property type="entry name" value="DIOX_N"/>
</dbReference>
<feature type="domain" description="Fe2OG dioxygenase" evidence="4">
    <location>
        <begin position="161"/>
        <end position="261"/>
    </location>
</feature>
<comment type="caution">
    <text evidence="5">The sequence shown here is derived from an EMBL/GenBank/DDBJ whole genome shotgun (WGS) entry which is preliminary data.</text>
</comment>
<dbReference type="SUPFAM" id="SSF51197">
    <property type="entry name" value="Clavaminate synthase-like"/>
    <property type="match status" value="1"/>
</dbReference>
<gene>
    <name evidence="5" type="ORF">ACH5RR_031808</name>
</gene>
<comment type="similarity">
    <text evidence="3">Belongs to the iron/ascorbate-dependent oxidoreductase family.</text>
</comment>
<evidence type="ECO:0000256" key="2">
    <source>
        <dbReference type="ARBA" id="ARBA00023004"/>
    </source>
</evidence>
<evidence type="ECO:0000259" key="4">
    <source>
        <dbReference type="PROSITE" id="PS51471"/>
    </source>
</evidence>
<accession>A0ABD2YI86</accession>
<reference evidence="5 6" key="1">
    <citation type="submission" date="2024-11" db="EMBL/GenBank/DDBJ databases">
        <title>A near-complete genome assembly of Cinchona calisaya.</title>
        <authorList>
            <person name="Lian D.C."/>
            <person name="Zhao X.W."/>
            <person name="Wei L."/>
        </authorList>
    </citation>
    <scope>NUCLEOTIDE SEQUENCE [LARGE SCALE GENOMIC DNA]</scope>
    <source>
        <tissue evidence="5">Nenye</tissue>
    </source>
</reference>
<organism evidence="5 6">
    <name type="scientific">Cinchona calisaya</name>
    <dbReference type="NCBI Taxonomy" id="153742"/>
    <lineage>
        <taxon>Eukaryota</taxon>
        <taxon>Viridiplantae</taxon>
        <taxon>Streptophyta</taxon>
        <taxon>Embryophyta</taxon>
        <taxon>Tracheophyta</taxon>
        <taxon>Spermatophyta</taxon>
        <taxon>Magnoliopsida</taxon>
        <taxon>eudicotyledons</taxon>
        <taxon>Gunneridae</taxon>
        <taxon>Pentapetalae</taxon>
        <taxon>asterids</taxon>
        <taxon>lamiids</taxon>
        <taxon>Gentianales</taxon>
        <taxon>Rubiaceae</taxon>
        <taxon>Cinchonoideae</taxon>
        <taxon>Cinchoneae</taxon>
        <taxon>Cinchona</taxon>
    </lineage>
</organism>
<evidence type="ECO:0000256" key="3">
    <source>
        <dbReference type="RuleBase" id="RU003682"/>
    </source>
</evidence>